<dbReference type="EMBL" id="LRBV02000005">
    <property type="status" value="NOT_ANNOTATED_CDS"/>
    <property type="molecule type" value="Genomic_DNA"/>
</dbReference>
<dbReference type="InParanoid" id="A0A7N2LQ94"/>
<dbReference type="InterPro" id="IPR026960">
    <property type="entry name" value="RVT-Znf"/>
</dbReference>
<keyword evidence="3" id="KW-1185">Reference proteome</keyword>
<dbReference type="AlphaFoldDB" id="A0A7N2LQ94"/>
<dbReference type="Proteomes" id="UP000594261">
    <property type="component" value="Chromosome 5"/>
</dbReference>
<reference evidence="2" key="2">
    <citation type="submission" date="2021-01" db="UniProtKB">
        <authorList>
            <consortium name="EnsemblPlants"/>
        </authorList>
    </citation>
    <scope>IDENTIFICATION</scope>
</reference>
<dbReference type="Pfam" id="PF13966">
    <property type="entry name" value="zf-RVT"/>
    <property type="match status" value="1"/>
</dbReference>
<dbReference type="EnsemblPlants" id="QL05p029769:mrna">
    <property type="protein sequence ID" value="QL05p029769:mrna:CDS:1"/>
    <property type="gene ID" value="QL05p029769"/>
</dbReference>
<name>A0A7N2LQ94_QUELO</name>
<feature type="domain" description="Reverse transcriptase zinc-binding" evidence="1">
    <location>
        <begin position="26"/>
        <end position="121"/>
    </location>
</feature>
<dbReference type="Gramene" id="QL05p030108:mrna">
    <property type="protein sequence ID" value="QL05p030108:mrna:CDS:1"/>
    <property type="gene ID" value="QL05p030108"/>
</dbReference>
<dbReference type="EnsemblPlants" id="QL05p030108:mrna">
    <property type="protein sequence ID" value="QL05p030108:mrna:CDS:1"/>
    <property type="gene ID" value="QL05p030108"/>
</dbReference>
<evidence type="ECO:0000259" key="1">
    <source>
        <dbReference type="Pfam" id="PF13966"/>
    </source>
</evidence>
<proteinExistence type="predicted"/>
<evidence type="ECO:0000313" key="3">
    <source>
        <dbReference type="Proteomes" id="UP000594261"/>
    </source>
</evidence>
<protein>
    <recommendedName>
        <fullName evidence="1">Reverse transcriptase zinc-binding domain-containing protein</fullName>
    </recommendedName>
</protein>
<evidence type="ECO:0000313" key="2">
    <source>
        <dbReference type="EnsemblPlants" id="QL05p029769:mrna:CDS:1"/>
    </source>
</evidence>
<accession>A0A7N2LQ94</accession>
<sequence>MVRKIQVSTDGEKDILIWPLTANGDYSVRSAYRMLVDNENQSLPSSSAPISDGSMWKKIWKVRVHHKIRHFLWRATKDSLPTKQNLVAQHIPVGNVCDGYGDHSELVMHALWLCDQVRSVWMTDPGFLFLVQAKFRTFLELLAAHKAVRFAAELCVFRVIIEGDCS</sequence>
<dbReference type="Gramene" id="QL05p029769:mrna">
    <property type="protein sequence ID" value="QL05p029769:mrna:CDS:1"/>
    <property type="gene ID" value="QL05p029769"/>
</dbReference>
<organism evidence="2 3">
    <name type="scientific">Quercus lobata</name>
    <name type="common">Valley oak</name>
    <dbReference type="NCBI Taxonomy" id="97700"/>
    <lineage>
        <taxon>Eukaryota</taxon>
        <taxon>Viridiplantae</taxon>
        <taxon>Streptophyta</taxon>
        <taxon>Embryophyta</taxon>
        <taxon>Tracheophyta</taxon>
        <taxon>Spermatophyta</taxon>
        <taxon>Magnoliopsida</taxon>
        <taxon>eudicotyledons</taxon>
        <taxon>Gunneridae</taxon>
        <taxon>Pentapetalae</taxon>
        <taxon>rosids</taxon>
        <taxon>fabids</taxon>
        <taxon>Fagales</taxon>
        <taxon>Fagaceae</taxon>
        <taxon>Quercus</taxon>
    </lineage>
</organism>
<reference evidence="2 3" key="1">
    <citation type="journal article" date="2016" name="G3 (Bethesda)">
        <title>First Draft Assembly and Annotation of the Genome of a California Endemic Oak Quercus lobata Nee (Fagaceae).</title>
        <authorList>
            <person name="Sork V.L."/>
            <person name="Fitz-Gibbon S.T."/>
            <person name="Puiu D."/>
            <person name="Crepeau M."/>
            <person name="Gugger P.F."/>
            <person name="Sherman R."/>
            <person name="Stevens K."/>
            <person name="Langley C.H."/>
            <person name="Pellegrini M."/>
            <person name="Salzberg S.L."/>
        </authorList>
    </citation>
    <scope>NUCLEOTIDE SEQUENCE [LARGE SCALE GENOMIC DNA]</scope>
    <source>
        <strain evidence="3">cv. SW786</strain>
    </source>
</reference>